<dbReference type="AlphaFoldDB" id="A0A087U743"/>
<reference evidence="1 2" key="1">
    <citation type="submission" date="2013-11" db="EMBL/GenBank/DDBJ databases">
        <title>Genome sequencing of Stegodyphus mimosarum.</title>
        <authorList>
            <person name="Bechsgaard J."/>
        </authorList>
    </citation>
    <scope>NUCLEOTIDE SEQUENCE [LARGE SCALE GENOMIC DNA]</scope>
</reference>
<feature type="non-terminal residue" evidence="1">
    <location>
        <position position="50"/>
    </location>
</feature>
<evidence type="ECO:0000313" key="1">
    <source>
        <dbReference type="EMBL" id="KFM73182.1"/>
    </source>
</evidence>
<evidence type="ECO:0000313" key="2">
    <source>
        <dbReference type="Proteomes" id="UP000054359"/>
    </source>
</evidence>
<accession>A0A087U743</accession>
<organism evidence="1 2">
    <name type="scientific">Stegodyphus mimosarum</name>
    <name type="common">African social velvet spider</name>
    <dbReference type="NCBI Taxonomy" id="407821"/>
    <lineage>
        <taxon>Eukaryota</taxon>
        <taxon>Metazoa</taxon>
        <taxon>Ecdysozoa</taxon>
        <taxon>Arthropoda</taxon>
        <taxon>Chelicerata</taxon>
        <taxon>Arachnida</taxon>
        <taxon>Araneae</taxon>
        <taxon>Araneomorphae</taxon>
        <taxon>Entelegynae</taxon>
        <taxon>Eresoidea</taxon>
        <taxon>Eresidae</taxon>
        <taxon>Stegodyphus</taxon>
    </lineage>
</organism>
<keyword evidence="2" id="KW-1185">Reference proteome</keyword>
<proteinExistence type="predicted"/>
<sequence length="50" mass="5927">MIVHTLPDCSVYPVRRDQFSPVFYPILLTTQTIHDDKKAFIITLMYRVRS</sequence>
<dbReference type="EMBL" id="KK118522">
    <property type="protein sequence ID" value="KFM73182.1"/>
    <property type="molecule type" value="Genomic_DNA"/>
</dbReference>
<name>A0A087U743_STEMI</name>
<dbReference type="Proteomes" id="UP000054359">
    <property type="component" value="Unassembled WGS sequence"/>
</dbReference>
<protein>
    <submittedName>
        <fullName evidence="1">Uncharacterized protein</fullName>
    </submittedName>
</protein>
<gene>
    <name evidence="1" type="ORF">X975_11852</name>
</gene>